<evidence type="ECO:0000313" key="8">
    <source>
        <dbReference type="EMBL" id="XBG61312.1"/>
    </source>
</evidence>
<sequence>MNHQSKLPNLETTIFSVMSALAHKHKAINLSQGFPDFKGDQKLIDLVSAYMNAGYNYYAPMPGVFKLREAIAKKYDDLYSSTYNPDNEITITAGATQAIYTAITAFIRPGDEVIVFRPAYDCYIPSIELNGGKAISIQLHKPDYEIDWNNVAKAINNNTKMIIINTPHNPSGTVFSKEDMLQLQKLTNNTNIIVLSDEVYEHIIFDGEQHQSVCLFPELKSRSFITASFGKTFHNTGWKTGYCCAPKDLMDEFVKVHQFNVFSVNHPIQLALAEYLKEPNHYLELSSLFQEKRDFFLNLIKDSRFTFTPSKGTYFQALNYSNISDESDYDLAIRLTEEYGIASIPISVFNHNKLDEKMLRFCFAKTDDTLKRGAEILCNI</sequence>
<dbReference type="FunFam" id="3.40.640.10:FF:000033">
    <property type="entry name" value="Aspartate aminotransferase"/>
    <property type="match status" value="1"/>
</dbReference>
<dbReference type="EMBL" id="CP157199">
    <property type="protein sequence ID" value="XBG61289.1"/>
    <property type="molecule type" value="Genomic_DNA"/>
</dbReference>
<dbReference type="RefSeq" id="WP_347923736.1">
    <property type="nucleotide sequence ID" value="NZ_CP157199.1"/>
</dbReference>
<dbReference type="EMBL" id="CP157199">
    <property type="protein sequence ID" value="XBG61312.1"/>
    <property type="molecule type" value="Genomic_DNA"/>
</dbReference>
<dbReference type="SUPFAM" id="SSF53383">
    <property type="entry name" value="PLP-dependent transferases"/>
    <property type="match status" value="1"/>
</dbReference>
<evidence type="ECO:0000256" key="1">
    <source>
        <dbReference type="ARBA" id="ARBA00001933"/>
    </source>
</evidence>
<dbReference type="NCBIfam" id="NF006569">
    <property type="entry name" value="PRK09082.1"/>
    <property type="match status" value="1"/>
</dbReference>
<dbReference type="GO" id="GO:0016212">
    <property type="term" value="F:kynurenine-oxoglutarate transaminase activity"/>
    <property type="evidence" value="ECO:0007669"/>
    <property type="project" value="TreeGrafter"/>
</dbReference>
<dbReference type="InterPro" id="IPR015421">
    <property type="entry name" value="PyrdxlP-dep_Trfase_major"/>
</dbReference>
<keyword evidence="4" id="KW-0808">Transferase</keyword>
<dbReference type="NCBIfam" id="NF009079">
    <property type="entry name" value="PRK12414.1"/>
    <property type="match status" value="1"/>
</dbReference>
<dbReference type="InterPro" id="IPR015424">
    <property type="entry name" value="PyrdxlP-dep_Trfase"/>
</dbReference>
<evidence type="ECO:0000259" key="6">
    <source>
        <dbReference type="Pfam" id="PF00155"/>
    </source>
</evidence>
<gene>
    <name evidence="8" type="ORF">ABGB03_00050</name>
    <name evidence="7" type="ORF">ABGB03_15655</name>
</gene>
<name>A0AAU7BTN0_9FLAO</name>
<evidence type="ECO:0000256" key="2">
    <source>
        <dbReference type="ARBA" id="ARBA00007441"/>
    </source>
</evidence>
<evidence type="ECO:0000256" key="3">
    <source>
        <dbReference type="ARBA" id="ARBA00022576"/>
    </source>
</evidence>
<evidence type="ECO:0000256" key="4">
    <source>
        <dbReference type="ARBA" id="ARBA00022679"/>
    </source>
</evidence>
<comment type="cofactor">
    <cofactor evidence="1">
        <name>pyridoxal 5'-phosphate</name>
        <dbReference type="ChEBI" id="CHEBI:597326"/>
    </cofactor>
</comment>
<protein>
    <submittedName>
        <fullName evidence="7">Methionine aminotransferase</fullName>
    </submittedName>
</protein>
<dbReference type="GO" id="GO:0030170">
    <property type="term" value="F:pyridoxal phosphate binding"/>
    <property type="evidence" value="ECO:0007669"/>
    <property type="project" value="InterPro"/>
</dbReference>
<dbReference type="PANTHER" id="PTHR43807">
    <property type="entry name" value="FI04487P"/>
    <property type="match status" value="1"/>
</dbReference>
<dbReference type="Pfam" id="PF00155">
    <property type="entry name" value="Aminotran_1_2"/>
    <property type="match status" value="1"/>
</dbReference>
<comment type="similarity">
    <text evidence="2">Belongs to the class-I pyridoxal-phosphate-dependent aminotransferase family.</text>
</comment>
<dbReference type="InterPro" id="IPR015422">
    <property type="entry name" value="PyrdxlP-dep_Trfase_small"/>
</dbReference>
<proteinExistence type="inferred from homology"/>
<dbReference type="Gene3D" id="3.90.1150.10">
    <property type="entry name" value="Aspartate Aminotransferase, domain 1"/>
    <property type="match status" value="1"/>
</dbReference>
<dbReference type="Gene3D" id="3.40.640.10">
    <property type="entry name" value="Type I PLP-dependent aspartate aminotransferase-like (Major domain)"/>
    <property type="match status" value="1"/>
</dbReference>
<dbReference type="InterPro" id="IPR051326">
    <property type="entry name" value="Kynurenine-oxoglutarate_AT"/>
</dbReference>
<reference evidence="7" key="1">
    <citation type="submission" date="2024-05" db="EMBL/GenBank/DDBJ databases">
        <title>Pontimicrobium maritimus sp. nov., isolated form sea water.</title>
        <authorList>
            <person name="Muhammad N."/>
            <person name="Vuong T.Q."/>
            <person name="Han H.L."/>
            <person name="Kim S.-G."/>
        </authorList>
    </citation>
    <scope>NUCLEOTIDE SEQUENCE</scope>
    <source>
        <strain evidence="7">SW4</strain>
    </source>
</reference>
<keyword evidence="3 7" id="KW-0032">Aminotransferase</keyword>
<dbReference type="PANTHER" id="PTHR43807:SF20">
    <property type="entry name" value="FI04487P"/>
    <property type="match status" value="1"/>
</dbReference>
<keyword evidence="5" id="KW-0663">Pyridoxal phosphate</keyword>
<feature type="domain" description="Aminotransferase class I/classII large" evidence="6">
    <location>
        <begin position="27"/>
        <end position="376"/>
    </location>
</feature>
<evidence type="ECO:0000256" key="5">
    <source>
        <dbReference type="ARBA" id="ARBA00022898"/>
    </source>
</evidence>
<dbReference type="CDD" id="cd00609">
    <property type="entry name" value="AAT_like"/>
    <property type="match status" value="1"/>
</dbReference>
<dbReference type="InterPro" id="IPR004839">
    <property type="entry name" value="Aminotransferase_I/II_large"/>
</dbReference>
<evidence type="ECO:0000313" key="7">
    <source>
        <dbReference type="EMBL" id="XBG61289.1"/>
    </source>
</evidence>
<organism evidence="7">
    <name type="scientific">Pontimicrobium sp. SW4</name>
    <dbReference type="NCBI Taxonomy" id="3153519"/>
    <lineage>
        <taxon>Bacteria</taxon>
        <taxon>Pseudomonadati</taxon>
        <taxon>Bacteroidota</taxon>
        <taxon>Flavobacteriia</taxon>
        <taxon>Flavobacteriales</taxon>
        <taxon>Flavobacteriaceae</taxon>
        <taxon>Pontimicrobium</taxon>
    </lineage>
</organism>
<dbReference type="GO" id="GO:0005737">
    <property type="term" value="C:cytoplasm"/>
    <property type="evidence" value="ECO:0007669"/>
    <property type="project" value="TreeGrafter"/>
</dbReference>
<dbReference type="AlphaFoldDB" id="A0AAU7BTN0"/>
<accession>A0AAU7BTN0</accession>